<proteinExistence type="predicted"/>
<sequence length="231" mass="22775">MAFVTPPTIPAGAAAEAAFILPNPPSVLLLDASPAAFVAGTKRPVTLLLCVAVPVDLVDLAGTLPTAALPEGVATAGLLAATVLDFVALEGITRAAGTAGFLAPVTLRAADAAVERVSRLVVLVAVRVDVVGAGLAAPAPAPMADLLVLVEVADAERVGMVVVLVVREGARVGGPLVADGAEEMAEGGRVGGWGVDVGGWGVGVVVALDSATLDGEKKISSSSSVHNSLSI</sequence>
<organism evidence="1 2">
    <name type="scientific">Laetiporus sulphureus 93-53</name>
    <dbReference type="NCBI Taxonomy" id="1314785"/>
    <lineage>
        <taxon>Eukaryota</taxon>
        <taxon>Fungi</taxon>
        <taxon>Dikarya</taxon>
        <taxon>Basidiomycota</taxon>
        <taxon>Agaricomycotina</taxon>
        <taxon>Agaricomycetes</taxon>
        <taxon>Polyporales</taxon>
        <taxon>Laetiporus</taxon>
    </lineage>
</organism>
<gene>
    <name evidence="1" type="ORF">LAESUDRAFT_302870</name>
</gene>
<dbReference type="InParanoid" id="A0A165D7S3"/>
<protein>
    <submittedName>
        <fullName evidence="1">Uncharacterized protein</fullName>
    </submittedName>
</protein>
<dbReference type="RefSeq" id="XP_040762030.1">
    <property type="nucleotide sequence ID" value="XM_040901897.1"/>
</dbReference>
<evidence type="ECO:0000313" key="1">
    <source>
        <dbReference type="EMBL" id="KZT04290.1"/>
    </source>
</evidence>
<dbReference type="Proteomes" id="UP000076871">
    <property type="component" value="Unassembled WGS sequence"/>
</dbReference>
<dbReference type="GeneID" id="63818928"/>
<dbReference type="EMBL" id="KV427637">
    <property type="protein sequence ID" value="KZT04290.1"/>
    <property type="molecule type" value="Genomic_DNA"/>
</dbReference>
<evidence type="ECO:0000313" key="2">
    <source>
        <dbReference type="Proteomes" id="UP000076871"/>
    </source>
</evidence>
<accession>A0A165D7S3</accession>
<name>A0A165D7S3_9APHY</name>
<reference evidence="1 2" key="1">
    <citation type="journal article" date="2016" name="Mol. Biol. Evol.">
        <title>Comparative Genomics of Early-Diverging Mushroom-Forming Fungi Provides Insights into the Origins of Lignocellulose Decay Capabilities.</title>
        <authorList>
            <person name="Nagy L.G."/>
            <person name="Riley R."/>
            <person name="Tritt A."/>
            <person name="Adam C."/>
            <person name="Daum C."/>
            <person name="Floudas D."/>
            <person name="Sun H."/>
            <person name="Yadav J.S."/>
            <person name="Pangilinan J."/>
            <person name="Larsson K.H."/>
            <person name="Matsuura K."/>
            <person name="Barry K."/>
            <person name="Labutti K."/>
            <person name="Kuo R."/>
            <person name="Ohm R.A."/>
            <person name="Bhattacharya S.S."/>
            <person name="Shirouzu T."/>
            <person name="Yoshinaga Y."/>
            <person name="Martin F.M."/>
            <person name="Grigoriev I.V."/>
            <person name="Hibbett D.S."/>
        </authorList>
    </citation>
    <scope>NUCLEOTIDE SEQUENCE [LARGE SCALE GENOMIC DNA]</scope>
    <source>
        <strain evidence="1 2">93-53</strain>
    </source>
</reference>
<keyword evidence="2" id="KW-1185">Reference proteome</keyword>
<dbReference type="AlphaFoldDB" id="A0A165D7S3"/>